<evidence type="ECO:0000256" key="2">
    <source>
        <dbReference type="SAM" id="SignalP"/>
    </source>
</evidence>
<proteinExistence type="predicted"/>
<gene>
    <name evidence="3" type="ORF">WJX72_009388</name>
</gene>
<accession>A0AAW1PSG0</accession>
<reference evidence="3 4" key="1">
    <citation type="journal article" date="2024" name="Nat. Commun.">
        <title>Phylogenomics reveals the evolutionary origins of lichenization in chlorophyte algae.</title>
        <authorList>
            <person name="Puginier C."/>
            <person name="Libourel C."/>
            <person name="Otte J."/>
            <person name="Skaloud P."/>
            <person name="Haon M."/>
            <person name="Grisel S."/>
            <person name="Petersen M."/>
            <person name="Berrin J.G."/>
            <person name="Delaux P.M."/>
            <person name="Dal Grande F."/>
            <person name="Keller J."/>
        </authorList>
    </citation>
    <scope>NUCLEOTIDE SEQUENCE [LARGE SCALE GENOMIC DNA]</scope>
    <source>
        <strain evidence="3 4">SAG 2043</strain>
    </source>
</reference>
<evidence type="ECO:0000313" key="4">
    <source>
        <dbReference type="Proteomes" id="UP001489004"/>
    </source>
</evidence>
<feature type="signal peptide" evidence="2">
    <location>
        <begin position="1"/>
        <end position="21"/>
    </location>
</feature>
<keyword evidence="2" id="KW-0732">Signal</keyword>
<name>A0AAW1PSG0_9CHLO</name>
<dbReference type="Proteomes" id="UP001489004">
    <property type="component" value="Unassembled WGS sequence"/>
</dbReference>
<protein>
    <submittedName>
        <fullName evidence="3">Uncharacterized protein</fullName>
    </submittedName>
</protein>
<dbReference type="AlphaFoldDB" id="A0AAW1PSG0"/>
<comment type="caution">
    <text evidence="3">The sequence shown here is derived from an EMBL/GenBank/DDBJ whole genome shotgun (WGS) entry which is preliminary data.</text>
</comment>
<evidence type="ECO:0000313" key="3">
    <source>
        <dbReference type="EMBL" id="KAK9811742.1"/>
    </source>
</evidence>
<organism evidence="3 4">
    <name type="scientific">[Myrmecia] bisecta</name>
    <dbReference type="NCBI Taxonomy" id="41462"/>
    <lineage>
        <taxon>Eukaryota</taxon>
        <taxon>Viridiplantae</taxon>
        <taxon>Chlorophyta</taxon>
        <taxon>core chlorophytes</taxon>
        <taxon>Trebouxiophyceae</taxon>
        <taxon>Trebouxiales</taxon>
        <taxon>Trebouxiaceae</taxon>
        <taxon>Myrmecia</taxon>
    </lineage>
</organism>
<feature type="region of interest" description="Disordered" evidence="1">
    <location>
        <begin position="176"/>
        <end position="195"/>
    </location>
</feature>
<sequence>MCSAVASRRFALLAGLSLTGLLPDQRAPESGDCADCIGPSDGTLSSCGDIQACSSTFDDRPSYFVAPWEYEGSQDNARESLEQAISAVGGHIQQRTNDYIYATVEDWTGTQDMEFLFADSDQTVALRSACRLHSLPDGGSRQRRLEGIRRRLQWQQVPILRNRQRKFLFLESPWDTFGPVPPPDPTYENVDDPLL</sequence>
<dbReference type="PANTHER" id="PTHR34801:SF6">
    <property type="entry name" value="SLL1620 PROTEIN"/>
    <property type="match status" value="1"/>
</dbReference>
<dbReference type="Pfam" id="PF07386">
    <property type="entry name" value="DUF1499"/>
    <property type="match status" value="1"/>
</dbReference>
<dbReference type="EMBL" id="JALJOR010000009">
    <property type="protein sequence ID" value="KAK9811742.1"/>
    <property type="molecule type" value="Genomic_DNA"/>
</dbReference>
<keyword evidence="4" id="KW-1185">Reference proteome</keyword>
<evidence type="ECO:0000256" key="1">
    <source>
        <dbReference type="SAM" id="MobiDB-lite"/>
    </source>
</evidence>
<dbReference type="InterPro" id="IPR010865">
    <property type="entry name" value="DUF1499"/>
</dbReference>
<dbReference type="PANTHER" id="PTHR34801">
    <property type="entry name" value="EXPRESSED PROTEIN"/>
    <property type="match status" value="1"/>
</dbReference>
<feature type="chain" id="PRO_5043643233" evidence="2">
    <location>
        <begin position="22"/>
        <end position="195"/>
    </location>
</feature>